<comment type="caution">
    <text evidence="2">The sequence shown here is derived from an EMBL/GenBank/DDBJ whole genome shotgun (WGS) entry which is preliminary data.</text>
</comment>
<organism evidence="2 3">
    <name type="scientific">Thalassiosira oceanica</name>
    <name type="common">Marine diatom</name>
    <dbReference type="NCBI Taxonomy" id="159749"/>
    <lineage>
        <taxon>Eukaryota</taxon>
        <taxon>Sar</taxon>
        <taxon>Stramenopiles</taxon>
        <taxon>Ochrophyta</taxon>
        <taxon>Bacillariophyta</taxon>
        <taxon>Coscinodiscophyceae</taxon>
        <taxon>Thalassiosirophycidae</taxon>
        <taxon>Thalassiosirales</taxon>
        <taxon>Thalassiosiraceae</taxon>
        <taxon>Thalassiosira</taxon>
    </lineage>
</organism>
<dbReference type="SUPFAM" id="SSF48371">
    <property type="entry name" value="ARM repeat"/>
    <property type="match status" value="1"/>
</dbReference>
<protein>
    <submittedName>
        <fullName evidence="2">Uncharacterized protein</fullName>
    </submittedName>
</protein>
<reference evidence="2 3" key="1">
    <citation type="journal article" date="2012" name="Genome Biol.">
        <title>Genome and low-iron response of an oceanic diatom adapted to chronic iron limitation.</title>
        <authorList>
            <person name="Lommer M."/>
            <person name="Specht M."/>
            <person name="Roy A.S."/>
            <person name="Kraemer L."/>
            <person name="Andreson R."/>
            <person name="Gutowska M.A."/>
            <person name="Wolf J."/>
            <person name="Bergner S.V."/>
            <person name="Schilhabel M.B."/>
            <person name="Klostermeier U.C."/>
            <person name="Beiko R.G."/>
            <person name="Rosenstiel P."/>
            <person name="Hippler M."/>
            <person name="Laroche J."/>
        </authorList>
    </citation>
    <scope>NUCLEOTIDE SEQUENCE [LARGE SCALE GENOMIC DNA]</scope>
    <source>
        <strain evidence="2 3">CCMP1005</strain>
    </source>
</reference>
<dbReference type="Proteomes" id="UP000266841">
    <property type="component" value="Unassembled WGS sequence"/>
</dbReference>
<proteinExistence type="predicted"/>
<gene>
    <name evidence="2" type="ORF">THAOC_22970</name>
</gene>
<dbReference type="AlphaFoldDB" id="K0S801"/>
<feature type="compositionally biased region" description="Basic and acidic residues" evidence="1">
    <location>
        <begin position="302"/>
        <end position="328"/>
    </location>
</feature>
<dbReference type="InterPro" id="IPR016024">
    <property type="entry name" value="ARM-type_fold"/>
</dbReference>
<name>K0S801_THAOC</name>
<dbReference type="Gene3D" id="1.25.10.10">
    <property type="entry name" value="Leucine-rich Repeat Variant"/>
    <property type="match status" value="1"/>
</dbReference>
<feature type="region of interest" description="Disordered" evidence="1">
    <location>
        <begin position="285"/>
        <end position="359"/>
    </location>
</feature>
<keyword evidence="3" id="KW-1185">Reference proteome</keyword>
<dbReference type="InterPro" id="IPR011989">
    <property type="entry name" value="ARM-like"/>
</dbReference>
<sequence>MIRLTYKPSPDCVLGTIEARGSHEPGVAEAGCMAVRNFFLTAPVDETASEELLPRALSIVSDVAIAHGEDLGTLEQALAALRAILHHKASLASRLEGNFVSVITSDSQTGLRPMACGNRNVVYHCVSLLGSVLRGASSIRDEYVNNTVSGGLVDFIMDATADDPDAQCQMEAAMGLVSGGLVDFIMDANDDDPDAQCQMEAAMDLLCFLSGSSYKSRMALLDKGLSKATSIIKAVVKAMEKHPQSAPIQGCGCMVFYNIALDNKLRTDICEGRGGRPGRLLAEHTRRRCPARHEGASGAVKLDGRRPGGHPEDDRLGQHHHQRHEEAPPRPMRAGGGGVRPLGPLGDEGQCAQLGDRRP</sequence>
<dbReference type="EMBL" id="AGNL01029762">
    <property type="protein sequence ID" value="EJK57031.1"/>
    <property type="molecule type" value="Genomic_DNA"/>
</dbReference>
<evidence type="ECO:0000313" key="3">
    <source>
        <dbReference type="Proteomes" id="UP000266841"/>
    </source>
</evidence>
<evidence type="ECO:0000256" key="1">
    <source>
        <dbReference type="SAM" id="MobiDB-lite"/>
    </source>
</evidence>
<evidence type="ECO:0000313" key="2">
    <source>
        <dbReference type="EMBL" id="EJK57031.1"/>
    </source>
</evidence>
<accession>K0S801</accession>